<protein>
    <submittedName>
        <fullName evidence="2">HD domain-containing protein</fullName>
    </submittedName>
</protein>
<evidence type="ECO:0000313" key="2">
    <source>
        <dbReference type="EMBL" id="MDO6966429.1"/>
    </source>
</evidence>
<name>A0ABT8YSW2_9HYPH</name>
<feature type="domain" description="HD" evidence="1">
    <location>
        <begin position="35"/>
        <end position="141"/>
    </location>
</feature>
<dbReference type="SUPFAM" id="SSF109604">
    <property type="entry name" value="HD-domain/PDEase-like"/>
    <property type="match status" value="1"/>
</dbReference>
<accession>A0ABT8YSW2</accession>
<sequence length="200" mass="22951">MNISLKTGRYDAVWRASEPYMRARKNDVHIPLSYAFARKLLDHYPEADEDIVSLAILLHDIGWWSIDETDIFEKGFGPNMMQSDVRFLHESEGVRLSREVLEKTGWPEAVIVAVGEIIDGHDTRPDPRSLNDRLVRDADKLWRFTVTGVSVACDWFKMNPHQYADRLEKTGLSQLETEAGLKMATEELAITRQALMLHLI</sequence>
<dbReference type="Pfam" id="PF01966">
    <property type="entry name" value="HD"/>
    <property type="match status" value="1"/>
</dbReference>
<dbReference type="CDD" id="cd00077">
    <property type="entry name" value="HDc"/>
    <property type="match status" value="1"/>
</dbReference>
<dbReference type="RefSeq" id="WP_304378349.1">
    <property type="nucleotide sequence ID" value="NZ_JAUOZU010000017.1"/>
</dbReference>
<dbReference type="InterPro" id="IPR003607">
    <property type="entry name" value="HD/PDEase_dom"/>
</dbReference>
<proteinExistence type="predicted"/>
<reference evidence="2" key="2">
    <citation type="submission" date="2023-07" db="EMBL/GenBank/DDBJ databases">
        <authorList>
            <person name="Shen H."/>
        </authorList>
    </citation>
    <scope>NUCLEOTIDE SEQUENCE</scope>
    <source>
        <strain evidence="2">TNR-22</strain>
    </source>
</reference>
<comment type="caution">
    <text evidence="2">The sequence shown here is derived from an EMBL/GenBank/DDBJ whole genome shotgun (WGS) entry which is preliminary data.</text>
</comment>
<dbReference type="Proteomes" id="UP001174932">
    <property type="component" value="Unassembled WGS sequence"/>
</dbReference>
<evidence type="ECO:0000259" key="1">
    <source>
        <dbReference type="Pfam" id="PF01966"/>
    </source>
</evidence>
<organism evidence="2 3">
    <name type="scientific">Rhizobium alvei</name>
    <dbReference type="NCBI Taxonomy" id="1132659"/>
    <lineage>
        <taxon>Bacteria</taxon>
        <taxon>Pseudomonadati</taxon>
        <taxon>Pseudomonadota</taxon>
        <taxon>Alphaproteobacteria</taxon>
        <taxon>Hyphomicrobiales</taxon>
        <taxon>Rhizobiaceae</taxon>
        <taxon>Rhizobium/Agrobacterium group</taxon>
        <taxon>Rhizobium</taxon>
    </lineage>
</organism>
<keyword evidence="3" id="KW-1185">Reference proteome</keyword>
<dbReference type="EMBL" id="JAUOZU010000017">
    <property type="protein sequence ID" value="MDO6966429.1"/>
    <property type="molecule type" value="Genomic_DNA"/>
</dbReference>
<evidence type="ECO:0000313" key="3">
    <source>
        <dbReference type="Proteomes" id="UP001174932"/>
    </source>
</evidence>
<reference evidence="2" key="1">
    <citation type="journal article" date="2015" name="Int. J. Syst. Evol. Microbiol.">
        <title>Rhizobium alvei sp. nov., isolated from a freshwater river.</title>
        <authorList>
            <person name="Sheu S.Y."/>
            <person name="Huang H.W."/>
            <person name="Young C.C."/>
            <person name="Chen W.M."/>
        </authorList>
    </citation>
    <scope>NUCLEOTIDE SEQUENCE</scope>
    <source>
        <strain evidence="2">TNR-22</strain>
    </source>
</reference>
<dbReference type="Gene3D" id="1.10.3210.10">
    <property type="entry name" value="Hypothetical protein af1432"/>
    <property type="match status" value="1"/>
</dbReference>
<gene>
    <name evidence="2" type="ORF">Q4481_20950</name>
</gene>
<dbReference type="InterPro" id="IPR006674">
    <property type="entry name" value="HD_domain"/>
</dbReference>